<gene>
    <name evidence="2" type="ORF">AB3G37_00040</name>
</gene>
<feature type="signal peptide" evidence="1">
    <location>
        <begin position="1"/>
        <end position="24"/>
    </location>
</feature>
<protein>
    <submittedName>
        <fullName evidence="2">YceK/YidQ family lipoprotein</fullName>
    </submittedName>
</protein>
<dbReference type="Pfam" id="PF07119">
    <property type="entry name" value="DUF1375"/>
    <property type="match status" value="1"/>
</dbReference>
<dbReference type="EMBL" id="CP165628">
    <property type="protein sequence ID" value="XDU72560.1"/>
    <property type="molecule type" value="Genomic_DNA"/>
</dbReference>
<evidence type="ECO:0000256" key="1">
    <source>
        <dbReference type="SAM" id="SignalP"/>
    </source>
</evidence>
<reference evidence="2" key="1">
    <citation type="submission" date="2024-07" db="EMBL/GenBank/DDBJ databases">
        <authorList>
            <person name="Biller S.J."/>
        </authorList>
    </citation>
    <scope>NUCLEOTIDE SEQUENCE</scope>
    <source>
        <strain evidence="2">WC2420</strain>
    </source>
</reference>
<dbReference type="PROSITE" id="PS51257">
    <property type="entry name" value="PROKAR_LIPOPROTEIN"/>
    <property type="match status" value="1"/>
</dbReference>
<dbReference type="NCBIfam" id="NF008628">
    <property type="entry name" value="PRK11616.1"/>
    <property type="match status" value="1"/>
</dbReference>
<name>A0AB39VQ26_9GAMM</name>
<feature type="chain" id="PRO_5044270011" evidence="1">
    <location>
        <begin position="25"/>
        <end position="116"/>
    </location>
</feature>
<sequence length="116" mass="12668">MKKLLLPVAAGCAFVASGCSSVMSHTGDYQGYYPGSKADVRMIGSNDTSWAMTPLLAIDLPFTAVMDTLLLPYDYYNRHTVGTQERIKNDENHNLAMSHGVDINHIPPTTPVINVN</sequence>
<proteinExistence type="predicted"/>
<dbReference type="AlphaFoldDB" id="A0AB39VQ26"/>
<accession>A0AB39VQ26</accession>
<keyword evidence="2" id="KW-0449">Lipoprotein</keyword>
<organism evidence="2">
    <name type="scientific">Rouxiella sp. WC2420</name>
    <dbReference type="NCBI Taxonomy" id="3234145"/>
    <lineage>
        <taxon>Bacteria</taxon>
        <taxon>Pseudomonadati</taxon>
        <taxon>Pseudomonadota</taxon>
        <taxon>Gammaproteobacteria</taxon>
        <taxon>Enterobacterales</taxon>
        <taxon>Yersiniaceae</taxon>
        <taxon>Rouxiella</taxon>
    </lineage>
</organism>
<dbReference type="RefSeq" id="WP_369789308.1">
    <property type="nucleotide sequence ID" value="NZ_CP165628.1"/>
</dbReference>
<keyword evidence="1" id="KW-0732">Signal</keyword>
<dbReference type="InterPro" id="IPR010780">
    <property type="entry name" value="DUF1375"/>
</dbReference>
<evidence type="ECO:0000313" key="2">
    <source>
        <dbReference type="EMBL" id="XDU72560.1"/>
    </source>
</evidence>